<evidence type="ECO:0000256" key="2">
    <source>
        <dbReference type="ARBA" id="ARBA00022490"/>
    </source>
</evidence>
<reference evidence="8" key="1">
    <citation type="journal article" date="2014" name="Nat. Commun.">
        <title>The emerging biofuel crop Camelina sativa retains a highly undifferentiated hexaploid genome structure.</title>
        <authorList>
            <person name="Kagale S."/>
            <person name="Koh C."/>
            <person name="Nixon J."/>
            <person name="Bollina V."/>
            <person name="Clarke W.E."/>
            <person name="Tuteja R."/>
            <person name="Spillane C."/>
            <person name="Robinson S.J."/>
            <person name="Links M.G."/>
            <person name="Clarke C."/>
            <person name="Higgins E.E."/>
            <person name="Huebert T."/>
            <person name="Sharpe A.G."/>
            <person name="Parkin I.A."/>
        </authorList>
    </citation>
    <scope>NUCLEOTIDE SEQUENCE [LARGE SCALE GENOMIC DNA]</scope>
    <source>
        <strain evidence="8">cv. DH55</strain>
    </source>
</reference>
<dbReference type="RefSeq" id="XP_010484874.1">
    <property type="nucleotide sequence ID" value="XM_010486572.2"/>
</dbReference>
<evidence type="ECO:0000256" key="3">
    <source>
        <dbReference type="ARBA" id="ARBA00022737"/>
    </source>
</evidence>
<feature type="repeat" description="Pumilio" evidence="6">
    <location>
        <begin position="12"/>
        <end position="47"/>
    </location>
</feature>
<evidence type="ECO:0000256" key="5">
    <source>
        <dbReference type="ARBA" id="ARBA00022884"/>
    </source>
</evidence>
<organism evidence="8 9">
    <name type="scientific">Camelina sativa</name>
    <name type="common">False flax</name>
    <name type="synonym">Myagrum sativum</name>
    <dbReference type="NCBI Taxonomy" id="90675"/>
    <lineage>
        <taxon>Eukaryota</taxon>
        <taxon>Viridiplantae</taxon>
        <taxon>Streptophyta</taxon>
        <taxon>Embryophyta</taxon>
        <taxon>Tracheophyta</taxon>
        <taxon>Spermatophyta</taxon>
        <taxon>Magnoliopsida</taxon>
        <taxon>eudicotyledons</taxon>
        <taxon>Gunneridae</taxon>
        <taxon>Pentapetalae</taxon>
        <taxon>rosids</taxon>
        <taxon>malvids</taxon>
        <taxon>Brassicales</taxon>
        <taxon>Brassicaceae</taxon>
        <taxon>Camelineae</taxon>
        <taxon>Camelina</taxon>
    </lineage>
</organism>
<evidence type="ECO:0000313" key="8">
    <source>
        <dbReference type="Proteomes" id="UP000694864"/>
    </source>
</evidence>
<reference evidence="9" key="2">
    <citation type="submission" date="2025-08" db="UniProtKB">
        <authorList>
            <consortium name="RefSeq"/>
        </authorList>
    </citation>
    <scope>IDENTIFICATION</scope>
    <source>
        <tissue evidence="9">Leaf</tissue>
    </source>
</reference>
<keyword evidence="5" id="KW-0694">RNA-binding</keyword>
<keyword evidence="3" id="KW-0677">Repeat</keyword>
<evidence type="ECO:0000259" key="7">
    <source>
        <dbReference type="PROSITE" id="PS50303"/>
    </source>
</evidence>
<dbReference type="Pfam" id="PF00806">
    <property type="entry name" value="PUF"/>
    <property type="match status" value="3"/>
</dbReference>
<feature type="repeat" description="Pumilio" evidence="6">
    <location>
        <begin position="48"/>
        <end position="86"/>
    </location>
</feature>
<comment type="subcellular location">
    <subcellularLocation>
        <location evidence="1">Cytoplasm</location>
    </subcellularLocation>
</comment>
<dbReference type="PANTHER" id="PTHR12537">
    <property type="entry name" value="RNA BINDING PROTEIN PUMILIO-RELATED"/>
    <property type="match status" value="1"/>
</dbReference>
<dbReference type="InterPro" id="IPR033133">
    <property type="entry name" value="PUM-HD"/>
</dbReference>
<keyword evidence="8" id="KW-1185">Reference proteome</keyword>
<dbReference type="Proteomes" id="UP000694864">
    <property type="component" value="Chromosome 18"/>
</dbReference>
<accession>A0ABM0XET0</accession>
<dbReference type="Gene3D" id="1.25.10.10">
    <property type="entry name" value="Leucine-rich Repeat Variant"/>
    <property type="match status" value="1"/>
</dbReference>
<keyword evidence="4" id="KW-0810">Translation regulation</keyword>
<dbReference type="SUPFAM" id="SSF48371">
    <property type="entry name" value="ARM repeat"/>
    <property type="match status" value="1"/>
</dbReference>
<dbReference type="SMART" id="SM00025">
    <property type="entry name" value="Pumilio"/>
    <property type="match status" value="3"/>
</dbReference>
<sequence length="142" mass="16770">MPFQIRQRFINEIITHALKLCLNCYGNYVVQYVVELENQQVTEALVVQLLGSYAYLARNKYGSHAVQKLLQLKSINTRLIVNDLVQEIDTLLLDPFGNYVIQTAWFVSKDDVRQMLRWHIERNIRLMRCNKFGNKILERLNI</sequence>
<evidence type="ECO:0000313" key="9">
    <source>
        <dbReference type="RefSeq" id="XP_010484874.1"/>
    </source>
</evidence>
<dbReference type="InterPro" id="IPR011989">
    <property type="entry name" value="ARM-like"/>
</dbReference>
<proteinExistence type="predicted"/>
<evidence type="ECO:0000256" key="1">
    <source>
        <dbReference type="ARBA" id="ARBA00004496"/>
    </source>
</evidence>
<gene>
    <name evidence="9" type="primary">LOC104763165</name>
</gene>
<name>A0ABM0XET0_CAMSA</name>
<dbReference type="PROSITE" id="PS50302">
    <property type="entry name" value="PUM"/>
    <property type="match status" value="2"/>
</dbReference>
<dbReference type="PANTHER" id="PTHR12537:SF186">
    <property type="entry name" value="PUMILIO HOMOLOG 14-RELATED"/>
    <property type="match status" value="1"/>
</dbReference>
<feature type="domain" description="PUM-HD" evidence="7">
    <location>
        <begin position="1"/>
        <end position="142"/>
    </location>
</feature>
<keyword evidence="2" id="KW-0963">Cytoplasm</keyword>
<dbReference type="GeneID" id="104763165"/>
<dbReference type="InterPro" id="IPR016024">
    <property type="entry name" value="ARM-type_fold"/>
</dbReference>
<evidence type="ECO:0000256" key="6">
    <source>
        <dbReference type="PROSITE-ProRule" id="PRU00317"/>
    </source>
</evidence>
<dbReference type="InterPro" id="IPR001313">
    <property type="entry name" value="Pumilio_RNA-bd_rpt"/>
</dbReference>
<evidence type="ECO:0000256" key="4">
    <source>
        <dbReference type="ARBA" id="ARBA00022845"/>
    </source>
</evidence>
<dbReference type="PROSITE" id="PS50303">
    <property type="entry name" value="PUM_HD"/>
    <property type="match status" value="1"/>
</dbReference>
<protein>
    <submittedName>
        <fullName evidence="9">Pumilio homolog 13</fullName>
    </submittedName>
</protein>